<comment type="caution">
    <text evidence="1">The sequence shown here is derived from an EMBL/GenBank/DDBJ whole genome shotgun (WGS) entry which is preliminary data.</text>
</comment>
<protein>
    <submittedName>
        <fullName evidence="1">Uncharacterized protein</fullName>
    </submittedName>
</protein>
<reference evidence="1" key="1">
    <citation type="journal article" date="2015" name="Proc. Natl. Acad. Sci. U.S.A.">
        <title>Networks of energetic and metabolic interactions define dynamics in microbial communities.</title>
        <authorList>
            <person name="Embree M."/>
            <person name="Liu J.K."/>
            <person name="Al-Bassam M.M."/>
            <person name="Zengler K."/>
        </authorList>
    </citation>
    <scope>NUCLEOTIDE SEQUENCE</scope>
</reference>
<dbReference type="AlphaFoldDB" id="A0A0W8F6J6"/>
<proteinExistence type="predicted"/>
<organism evidence="1">
    <name type="scientific">hydrocarbon metagenome</name>
    <dbReference type="NCBI Taxonomy" id="938273"/>
    <lineage>
        <taxon>unclassified sequences</taxon>
        <taxon>metagenomes</taxon>
        <taxon>ecological metagenomes</taxon>
    </lineage>
</organism>
<accession>A0A0W8F6J6</accession>
<gene>
    <name evidence="1" type="ORF">ASZ90_014175</name>
</gene>
<dbReference type="EMBL" id="LNQE01001511">
    <property type="protein sequence ID" value="KUG16194.1"/>
    <property type="molecule type" value="Genomic_DNA"/>
</dbReference>
<evidence type="ECO:0000313" key="1">
    <source>
        <dbReference type="EMBL" id="KUG16194.1"/>
    </source>
</evidence>
<name>A0A0W8F6J6_9ZZZZ</name>
<sequence length="39" mass="4120">MELALDACPGRDPQHNRGVSILVFVELALDDPAGALADE</sequence>